<dbReference type="AlphaFoldDB" id="A0A3M7L6B3"/>
<dbReference type="EMBL" id="QWIV01000014">
    <property type="protein sequence ID" value="RMZ58253.1"/>
    <property type="molecule type" value="Genomic_DNA"/>
</dbReference>
<comment type="caution">
    <text evidence="4">The sequence shown here is derived from an EMBL/GenBank/DDBJ whole genome shotgun (WGS) entry which is preliminary data.</text>
</comment>
<organism evidence="4 5">
    <name type="scientific">Chryseobacterium nematophagum</name>
    <dbReference type="NCBI Taxonomy" id="2305228"/>
    <lineage>
        <taxon>Bacteria</taxon>
        <taxon>Pseudomonadati</taxon>
        <taxon>Bacteroidota</taxon>
        <taxon>Flavobacteriia</taxon>
        <taxon>Flavobacteriales</taxon>
        <taxon>Weeksellaceae</taxon>
        <taxon>Chryseobacterium group</taxon>
        <taxon>Chryseobacterium</taxon>
    </lineage>
</organism>
<protein>
    <submittedName>
        <fullName evidence="4">T9SS C-terminal target domain-containing protein</fullName>
    </submittedName>
</protein>
<evidence type="ECO:0000256" key="1">
    <source>
        <dbReference type="ARBA" id="ARBA00022729"/>
    </source>
</evidence>
<sequence length="270" mass="28629">MKRINYFLMLFALLKSYNVYSQAACANTINIFPNGSTTVNGVQVSYTSTGSVREAGFSPFLKLCQSGGSLSSGSSLQVGAQGFWSLVINFDKPINDVKVVLSGVDSTQGAENFVFNSNGGPVTISSENYCGISIGGNQLIADPAGAGGGIFKIHTLIPYTQLVISGQGGSDGSALGICSTSISVLGVKDVVNGQNNTIDIFPNPTKGLTTISSQEKLKSYKVFTESGRLIYSAPLKGNKQELNLSSLETGYYMLSVETEKQKVNKKIIKR</sequence>
<dbReference type="RefSeq" id="WP_122547409.1">
    <property type="nucleotide sequence ID" value="NZ_QWIV01000014.1"/>
</dbReference>
<evidence type="ECO:0000313" key="4">
    <source>
        <dbReference type="EMBL" id="RMZ58253.1"/>
    </source>
</evidence>
<name>A0A3M7L6B3_9FLAO</name>
<evidence type="ECO:0000256" key="2">
    <source>
        <dbReference type="SAM" id="SignalP"/>
    </source>
</evidence>
<feature type="signal peptide" evidence="2">
    <location>
        <begin position="1"/>
        <end position="23"/>
    </location>
</feature>
<dbReference type="Proteomes" id="UP000267524">
    <property type="component" value="Unassembled WGS sequence"/>
</dbReference>
<accession>A0A3M7L6B3</accession>
<keyword evidence="5" id="KW-1185">Reference proteome</keyword>
<evidence type="ECO:0000259" key="3">
    <source>
        <dbReference type="Pfam" id="PF18962"/>
    </source>
</evidence>
<dbReference type="Pfam" id="PF18962">
    <property type="entry name" value="Por_Secre_tail"/>
    <property type="match status" value="1"/>
</dbReference>
<evidence type="ECO:0000313" key="5">
    <source>
        <dbReference type="Proteomes" id="UP000267524"/>
    </source>
</evidence>
<feature type="domain" description="Secretion system C-terminal sorting" evidence="3">
    <location>
        <begin position="200"/>
        <end position="268"/>
    </location>
</feature>
<feature type="chain" id="PRO_5018335900" evidence="2">
    <location>
        <begin position="24"/>
        <end position="270"/>
    </location>
</feature>
<keyword evidence="1 2" id="KW-0732">Signal</keyword>
<proteinExistence type="predicted"/>
<dbReference type="InterPro" id="IPR026444">
    <property type="entry name" value="Secre_tail"/>
</dbReference>
<dbReference type="NCBIfam" id="TIGR04183">
    <property type="entry name" value="Por_Secre_tail"/>
    <property type="match status" value="1"/>
</dbReference>
<gene>
    <name evidence="4" type="ORF">D1632_11520</name>
</gene>
<reference evidence="4 5" key="1">
    <citation type="submission" date="2018-08" db="EMBL/GenBank/DDBJ databases">
        <title>Chryseobacterium nematophagum: a novel matrix digesting pathogen of nematodes.</title>
        <authorList>
            <person name="Page A."/>
            <person name="Roberts M."/>
            <person name="Felix M.-A."/>
            <person name="Weir W."/>
        </authorList>
    </citation>
    <scope>NUCLEOTIDE SEQUENCE [LARGE SCALE GENOMIC DNA]</scope>
    <source>
        <strain evidence="4 5">JUb275</strain>
    </source>
</reference>